<dbReference type="Gene3D" id="2.40.30.10">
    <property type="entry name" value="Translation factors"/>
    <property type="match status" value="1"/>
</dbReference>
<evidence type="ECO:0000256" key="1">
    <source>
        <dbReference type="ARBA" id="ARBA00001974"/>
    </source>
</evidence>
<dbReference type="SUPFAM" id="SSF52343">
    <property type="entry name" value="Ferredoxin reductase-like, C-terminal NADP-linked domain"/>
    <property type="match status" value="1"/>
</dbReference>
<evidence type="ECO:0000313" key="11">
    <source>
        <dbReference type="Proteomes" id="UP000015100"/>
    </source>
</evidence>
<dbReference type="InterPro" id="IPR017938">
    <property type="entry name" value="Riboflavin_synthase-like_b-brl"/>
</dbReference>
<dbReference type="EMBL" id="AQGS01000285">
    <property type="protein sequence ID" value="EPS40665.1"/>
    <property type="molecule type" value="Genomic_DNA"/>
</dbReference>
<dbReference type="PANTHER" id="PTHR19370">
    <property type="entry name" value="NADH-CYTOCHROME B5 REDUCTASE"/>
    <property type="match status" value="1"/>
</dbReference>
<dbReference type="Proteomes" id="UP000015100">
    <property type="component" value="Unassembled WGS sequence"/>
</dbReference>
<organism evidence="10 11">
    <name type="scientific">Dactylellina haptotyla (strain CBS 200.50)</name>
    <name type="common">Nematode-trapping fungus</name>
    <name type="synonym">Monacrosporium haptotylum</name>
    <dbReference type="NCBI Taxonomy" id="1284197"/>
    <lineage>
        <taxon>Eukaryota</taxon>
        <taxon>Fungi</taxon>
        <taxon>Dikarya</taxon>
        <taxon>Ascomycota</taxon>
        <taxon>Pezizomycotina</taxon>
        <taxon>Orbiliomycetes</taxon>
        <taxon>Orbiliales</taxon>
        <taxon>Orbiliaceae</taxon>
        <taxon>Dactylellina</taxon>
    </lineage>
</organism>
<dbReference type="InterPro" id="IPR001433">
    <property type="entry name" value="OxRdtase_FAD/NAD-bd"/>
</dbReference>
<dbReference type="HOGENOM" id="CLU_003827_6_0_1"/>
<dbReference type="OMA" id="GCLRFFI"/>
<evidence type="ECO:0000256" key="8">
    <source>
        <dbReference type="PIRSR" id="PIRSR601834-1"/>
    </source>
</evidence>
<dbReference type="OrthoDB" id="432685at2759"/>
<evidence type="ECO:0000256" key="2">
    <source>
        <dbReference type="ARBA" id="ARBA00004370"/>
    </source>
</evidence>
<dbReference type="AlphaFoldDB" id="S8ACE4"/>
<reference evidence="10 11" key="1">
    <citation type="journal article" date="2013" name="PLoS Genet.">
        <title>Genomic mechanisms accounting for the adaptation to parasitism in nematode-trapping fungi.</title>
        <authorList>
            <person name="Meerupati T."/>
            <person name="Andersson K.M."/>
            <person name="Friman E."/>
            <person name="Kumar D."/>
            <person name="Tunlid A."/>
            <person name="Ahren D."/>
        </authorList>
    </citation>
    <scope>NUCLEOTIDE SEQUENCE [LARGE SCALE GENOMIC DNA]</scope>
    <source>
        <strain evidence="10 11">CBS 200.50</strain>
    </source>
</reference>
<evidence type="ECO:0000256" key="5">
    <source>
        <dbReference type="ARBA" id="ARBA00022827"/>
    </source>
</evidence>
<evidence type="ECO:0000256" key="4">
    <source>
        <dbReference type="ARBA" id="ARBA00022630"/>
    </source>
</evidence>
<dbReference type="CDD" id="cd06183">
    <property type="entry name" value="cyt_b5_reduct_like"/>
    <property type="match status" value="1"/>
</dbReference>
<sequence length="369" mass="40708">MLQRSILRCNSHLPSSGCRVLGKSGLLPERQSMLRSRLLSSTAGPAPSSRGFYTKTFFAIPTAFILGYITYKYTTSSTSFPINPHTFTHYTVTSTTPLSPSSSLISLSPKRHTKPPPSFWSIINSEGIWSIQIKQPQLQIQREYTPLPHSLSSNPEDESPADQNRLDIFVRAVNGGELSHYLLSRKPGDLIEVRGPLISYIWTPADSAPEEQDIRNVVFIAGGTGISPAIQVARHLISQQQKDGKERRLSVLFASRSSKEQILPQLKELEAVASGVIKIDVKYFYDDKSTFIKRSDIEDVIGGLLPADKVTTKPGRDVIMVSGPEGFVTHYAGKKGWKEGMETQGVLGGIVGEILKNRKQGGKIEVMKL</sequence>
<comment type="subcellular location">
    <subcellularLocation>
        <location evidence="2">Membrane</location>
    </subcellularLocation>
</comment>
<keyword evidence="11" id="KW-1185">Reference proteome</keyword>
<reference evidence="11" key="2">
    <citation type="submission" date="2013-04" db="EMBL/GenBank/DDBJ databases">
        <title>Genomic mechanisms accounting for the adaptation to parasitism in nematode-trapping fungi.</title>
        <authorList>
            <person name="Ahren D.G."/>
        </authorList>
    </citation>
    <scope>NUCLEOTIDE SEQUENCE [LARGE SCALE GENOMIC DNA]</scope>
    <source>
        <strain evidence="11">CBS 200.50</strain>
    </source>
</reference>
<dbReference type="InterPro" id="IPR008333">
    <property type="entry name" value="Cbr1-like_FAD-bd_dom"/>
</dbReference>
<dbReference type="GO" id="GO:0016020">
    <property type="term" value="C:membrane"/>
    <property type="evidence" value="ECO:0007669"/>
    <property type="project" value="UniProtKB-SubCell"/>
</dbReference>
<evidence type="ECO:0000256" key="6">
    <source>
        <dbReference type="ARBA" id="ARBA00023002"/>
    </source>
</evidence>
<evidence type="ECO:0000256" key="3">
    <source>
        <dbReference type="ARBA" id="ARBA00006105"/>
    </source>
</evidence>
<comment type="cofactor">
    <cofactor evidence="1 8">
        <name>FAD</name>
        <dbReference type="ChEBI" id="CHEBI:57692"/>
    </cofactor>
</comment>
<dbReference type="Pfam" id="PF00970">
    <property type="entry name" value="FAD_binding_6"/>
    <property type="match status" value="1"/>
</dbReference>
<dbReference type="InterPro" id="IPR039261">
    <property type="entry name" value="FNR_nucleotide-bd"/>
</dbReference>
<accession>S8ACE4</accession>
<dbReference type="eggNOG" id="KOG0534">
    <property type="taxonomic scope" value="Eukaryota"/>
</dbReference>
<feature type="binding site" evidence="8">
    <location>
        <position position="142"/>
    </location>
    <ligand>
        <name>FAD</name>
        <dbReference type="ChEBI" id="CHEBI:57692"/>
    </ligand>
</feature>
<keyword evidence="4 8" id="KW-0285">Flavoprotein</keyword>
<evidence type="ECO:0000259" key="9">
    <source>
        <dbReference type="PROSITE" id="PS51384"/>
    </source>
</evidence>
<proteinExistence type="inferred from homology"/>
<keyword evidence="7" id="KW-0472">Membrane</keyword>
<dbReference type="GO" id="GO:0016491">
    <property type="term" value="F:oxidoreductase activity"/>
    <property type="evidence" value="ECO:0007669"/>
    <property type="project" value="UniProtKB-KW"/>
</dbReference>
<dbReference type="GO" id="GO:0005739">
    <property type="term" value="C:mitochondrion"/>
    <property type="evidence" value="ECO:0007669"/>
    <property type="project" value="TreeGrafter"/>
</dbReference>
<comment type="caution">
    <text evidence="10">The sequence shown here is derived from an EMBL/GenBank/DDBJ whole genome shotgun (WGS) entry which is preliminary data.</text>
</comment>
<dbReference type="InterPro" id="IPR001834">
    <property type="entry name" value="CBR-like"/>
</dbReference>
<dbReference type="STRING" id="1284197.S8ACE4"/>
<dbReference type="SUPFAM" id="SSF63380">
    <property type="entry name" value="Riboflavin synthase domain-like"/>
    <property type="match status" value="1"/>
</dbReference>
<feature type="binding site" evidence="8">
    <location>
        <position position="144"/>
    </location>
    <ligand>
        <name>FAD</name>
        <dbReference type="ChEBI" id="CHEBI:57692"/>
    </ligand>
</feature>
<dbReference type="PROSITE" id="PS51384">
    <property type="entry name" value="FAD_FR"/>
    <property type="match status" value="1"/>
</dbReference>
<feature type="binding site" evidence="8">
    <location>
        <position position="179"/>
    </location>
    <ligand>
        <name>FAD</name>
        <dbReference type="ChEBI" id="CHEBI:57692"/>
    </ligand>
</feature>
<keyword evidence="5 8" id="KW-0274">FAD</keyword>
<dbReference type="InterPro" id="IPR017927">
    <property type="entry name" value="FAD-bd_FR_type"/>
</dbReference>
<protein>
    <recommendedName>
        <fullName evidence="9">FAD-binding FR-type domain-containing protein</fullName>
    </recommendedName>
</protein>
<dbReference type="Pfam" id="PF00175">
    <property type="entry name" value="NAD_binding_1"/>
    <property type="match status" value="1"/>
</dbReference>
<dbReference type="PANTHER" id="PTHR19370:SF189">
    <property type="entry name" value="CYTOCHROME C MITOCHONDRIAL IMPORT FACTOR CYC2"/>
    <property type="match status" value="1"/>
</dbReference>
<gene>
    <name evidence="10" type="ORF">H072_5464</name>
</gene>
<name>S8ACE4_DACHA</name>
<feature type="domain" description="FAD-binding FR-type" evidence="9">
    <location>
        <begin position="85"/>
        <end position="203"/>
    </location>
</feature>
<evidence type="ECO:0000256" key="7">
    <source>
        <dbReference type="ARBA" id="ARBA00023136"/>
    </source>
</evidence>
<comment type="similarity">
    <text evidence="3">Belongs to the flavoprotein pyridine nucleotide cytochrome reductase family.</text>
</comment>
<evidence type="ECO:0000313" key="10">
    <source>
        <dbReference type="EMBL" id="EPS40665.1"/>
    </source>
</evidence>
<keyword evidence="6" id="KW-0560">Oxidoreductase</keyword>
<dbReference type="Gene3D" id="3.40.50.80">
    <property type="entry name" value="Nucleotide-binding domain of ferredoxin-NADP reductase (FNR) module"/>
    <property type="match status" value="1"/>
</dbReference>